<dbReference type="SMART" id="SM00369">
    <property type="entry name" value="LRR_TYP"/>
    <property type="match status" value="4"/>
</dbReference>
<dbReference type="OMA" id="VWLMENS"/>
<keyword evidence="6" id="KW-1185">Reference proteome</keyword>
<dbReference type="InterPro" id="IPR003591">
    <property type="entry name" value="Leu-rich_rpt_typical-subtyp"/>
</dbReference>
<dbReference type="InterPro" id="IPR050541">
    <property type="entry name" value="LRR_TM_domain-containing"/>
</dbReference>
<keyword evidence="3" id="KW-0677">Repeat</keyword>
<dbReference type="Proteomes" id="UP000014760">
    <property type="component" value="Unassembled WGS sequence"/>
</dbReference>
<protein>
    <recommendedName>
        <fullName evidence="7">LRRCT domain-containing protein</fullName>
    </recommendedName>
</protein>
<dbReference type="SUPFAM" id="SSF52058">
    <property type="entry name" value="L domain-like"/>
    <property type="match status" value="1"/>
</dbReference>
<evidence type="ECO:0000256" key="1">
    <source>
        <dbReference type="ARBA" id="ARBA00022614"/>
    </source>
</evidence>
<reference evidence="4 6" key="2">
    <citation type="journal article" date="2013" name="Nature">
        <title>Insights into bilaterian evolution from three spiralian genomes.</title>
        <authorList>
            <person name="Simakov O."/>
            <person name="Marletaz F."/>
            <person name="Cho S.J."/>
            <person name="Edsinger-Gonzales E."/>
            <person name="Havlak P."/>
            <person name="Hellsten U."/>
            <person name="Kuo D.H."/>
            <person name="Larsson T."/>
            <person name="Lv J."/>
            <person name="Arendt D."/>
            <person name="Savage R."/>
            <person name="Osoegawa K."/>
            <person name="de Jong P."/>
            <person name="Grimwood J."/>
            <person name="Chapman J.A."/>
            <person name="Shapiro H."/>
            <person name="Aerts A."/>
            <person name="Otillar R.P."/>
            <person name="Terry A.Y."/>
            <person name="Boore J.L."/>
            <person name="Grigoriev I.V."/>
            <person name="Lindberg D.R."/>
            <person name="Seaver E.C."/>
            <person name="Weisblat D.A."/>
            <person name="Putnam N.H."/>
            <person name="Rokhsar D.S."/>
        </authorList>
    </citation>
    <scope>NUCLEOTIDE SEQUENCE</scope>
    <source>
        <strain evidence="4 6">I ESC-2004</strain>
    </source>
</reference>
<dbReference type="Pfam" id="PF13855">
    <property type="entry name" value="LRR_8"/>
    <property type="match status" value="1"/>
</dbReference>
<dbReference type="HOGENOM" id="CLU_000288_18_10_1"/>
<dbReference type="PANTHER" id="PTHR24369">
    <property type="entry name" value="ANTIGEN BSP, PUTATIVE-RELATED"/>
    <property type="match status" value="1"/>
</dbReference>
<evidence type="ECO:0000313" key="4">
    <source>
        <dbReference type="EMBL" id="ELT91816.1"/>
    </source>
</evidence>
<keyword evidence="1" id="KW-0433">Leucine-rich repeat</keyword>
<reference evidence="6" key="1">
    <citation type="submission" date="2012-12" db="EMBL/GenBank/DDBJ databases">
        <authorList>
            <person name="Hellsten U."/>
            <person name="Grimwood J."/>
            <person name="Chapman J.A."/>
            <person name="Shapiro H."/>
            <person name="Aerts A."/>
            <person name="Otillar R.P."/>
            <person name="Terry A.Y."/>
            <person name="Boore J.L."/>
            <person name="Simakov O."/>
            <person name="Marletaz F."/>
            <person name="Cho S.-J."/>
            <person name="Edsinger-Gonzales E."/>
            <person name="Havlak P."/>
            <person name="Kuo D.-H."/>
            <person name="Larsson T."/>
            <person name="Lv J."/>
            <person name="Arendt D."/>
            <person name="Savage R."/>
            <person name="Osoegawa K."/>
            <person name="de Jong P."/>
            <person name="Lindberg D.R."/>
            <person name="Seaver E.C."/>
            <person name="Weisblat D.A."/>
            <person name="Putnam N.H."/>
            <person name="Grigoriev I.V."/>
            <person name="Rokhsar D.S."/>
        </authorList>
    </citation>
    <scope>NUCLEOTIDE SEQUENCE</scope>
    <source>
        <strain evidence="6">I ESC-2004</strain>
    </source>
</reference>
<evidence type="ECO:0000313" key="6">
    <source>
        <dbReference type="Proteomes" id="UP000014760"/>
    </source>
</evidence>
<gene>
    <name evidence="4" type="ORF">CAPTEDRAFT_64201</name>
</gene>
<dbReference type="InterPro" id="IPR032675">
    <property type="entry name" value="LRR_dom_sf"/>
</dbReference>
<organism evidence="4">
    <name type="scientific">Capitella teleta</name>
    <name type="common">Polychaete worm</name>
    <dbReference type="NCBI Taxonomy" id="283909"/>
    <lineage>
        <taxon>Eukaryota</taxon>
        <taxon>Metazoa</taxon>
        <taxon>Spiralia</taxon>
        <taxon>Lophotrochozoa</taxon>
        <taxon>Annelida</taxon>
        <taxon>Polychaeta</taxon>
        <taxon>Sedentaria</taxon>
        <taxon>Scolecida</taxon>
        <taxon>Capitellidae</taxon>
        <taxon>Capitella</taxon>
    </lineage>
</organism>
<dbReference type="GO" id="GO:0005886">
    <property type="term" value="C:plasma membrane"/>
    <property type="evidence" value="ECO:0007669"/>
    <property type="project" value="TreeGrafter"/>
</dbReference>
<dbReference type="PANTHER" id="PTHR24369:SF210">
    <property type="entry name" value="CHAOPTIN-RELATED"/>
    <property type="match status" value="1"/>
</dbReference>
<sequence length="224" mass="25543">CICVQKVLAVDCSRGGLVEIPNNIPVFTRYLIFINNKVNRISNNTFIDLRNLKLLRLTNNSIVTIDEDAFKGLLSLEWLDVGGNKLPETLPFRQSLISLRLKKNVIGYLNKSDFEGYDSLTDLDVGHNSICQIQDGCFDDLSKLKNLNFWNNNMRSPDNLSFKSTSIRNLNLAENLIVIIKATSFAEHTLRNIVELDLSGNPFECTCELFWFVNWANENKHKLS</sequence>
<dbReference type="InterPro" id="IPR001611">
    <property type="entry name" value="Leu-rich_rpt"/>
</dbReference>
<accession>R7TJX5</accession>
<reference evidence="5" key="3">
    <citation type="submission" date="2015-06" db="UniProtKB">
        <authorList>
            <consortium name="EnsemblMetazoa"/>
        </authorList>
    </citation>
    <scope>IDENTIFICATION</scope>
</reference>
<dbReference type="Pfam" id="PF13306">
    <property type="entry name" value="LRR_5"/>
    <property type="match status" value="1"/>
</dbReference>
<dbReference type="Gene3D" id="3.80.10.10">
    <property type="entry name" value="Ribonuclease Inhibitor"/>
    <property type="match status" value="2"/>
</dbReference>
<feature type="non-terminal residue" evidence="4">
    <location>
        <position position="1"/>
    </location>
</feature>
<dbReference type="EnsemblMetazoa" id="CapteT64201">
    <property type="protein sequence ID" value="CapteP64201"/>
    <property type="gene ID" value="CapteG64201"/>
</dbReference>
<evidence type="ECO:0000256" key="2">
    <source>
        <dbReference type="ARBA" id="ARBA00022729"/>
    </source>
</evidence>
<dbReference type="EMBL" id="KB310334">
    <property type="protein sequence ID" value="ELT91816.1"/>
    <property type="molecule type" value="Genomic_DNA"/>
</dbReference>
<name>R7TJX5_CAPTE</name>
<proteinExistence type="predicted"/>
<dbReference type="OrthoDB" id="2013775at2759"/>
<keyword evidence="2" id="KW-0732">Signal</keyword>
<evidence type="ECO:0000256" key="3">
    <source>
        <dbReference type="ARBA" id="ARBA00022737"/>
    </source>
</evidence>
<evidence type="ECO:0008006" key="7">
    <source>
        <dbReference type="Google" id="ProtNLM"/>
    </source>
</evidence>
<dbReference type="AlphaFoldDB" id="R7TJX5"/>
<dbReference type="EMBL" id="AMQN01013604">
    <property type="status" value="NOT_ANNOTATED_CDS"/>
    <property type="molecule type" value="Genomic_DNA"/>
</dbReference>
<dbReference type="InterPro" id="IPR026906">
    <property type="entry name" value="LRR_5"/>
</dbReference>
<feature type="non-terminal residue" evidence="4">
    <location>
        <position position="224"/>
    </location>
</feature>
<evidence type="ECO:0000313" key="5">
    <source>
        <dbReference type="EnsemblMetazoa" id="CapteP64201"/>
    </source>
</evidence>
<dbReference type="STRING" id="283909.R7TJX5"/>